<evidence type="ECO:0000256" key="3">
    <source>
        <dbReference type="ARBA" id="ARBA00022490"/>
    </source>
</evidence>
<keyword evidence="7 11" id="KW-0694">RNA-binding</keyword>
<dbReference type="CDD" id="cd16841">
    <property type="entry name" value="RraA_family"/>
    <property type="match status" value="1"/>
</dbReference>
<dbReference type="Gene3D" id="3.30.70.330">
    <property type="match status" value="1"/>
</dbReference>
<sequence>MGRKPSNVYDYFVRLEPEADHKGLVRYQCKKCDKQYASNATRLAEHLKMSCVPGFQTNQRIRKASDGLLPAGPVQSTQDLIEDNEDTDEIKEMEEAVDPLPTLSVPRPNTFVAPGVETAQSLALRRSDHQLLTNMLESETEPPQDSTEVLLRLAKLSTCVIGDAMAQMKLQGYYLVDVNLVRGYDTPLAMNICGPAFTVEMMPLTGSLISSGLSNYMDTVEMSQVVVISAPERSPTAVFGGVLATASKARNVAGVVTNGRVRHVRELCSLNFPAFATGTSVHGEYGATTVTQVNSTILVAGCVVRPNDIIRGDLNGVLVIPADRAQDIATRAEVLEDQDNKLLDALKNVLFLSNNNNNKIKKTHRFVVGTSRPTLICFAFSASPLFHQSYHPVTPITLLNMTEEVDYESDTAMAVEEEEEDPKPSVQRPETKRIVKGRGSGAAAMDVRRYPAQSGVFETFQSPPSVALATRDHSNALRSVEGWLLFVTGVHEEAQEDDVLDVFAEHAQVTDVHLNLDRRSGFVKGYALVAFEHFADAKAAIERLDGHEMLGSVLHVDWAFQRQEEEKEGRRRPQRRGRMK</sequence>
<feature type="domain" description="RRM" evidence="12">
    <location>
        <begin position="483"/>
        <end position="561"/>
    </location>
</feature>
<keyword evidence="15" id="KW-1185">Reference proteome</keyword>
<dbReference type="VEuPathDB" id="FungiDB:HpaG801653"/>
<evidence type="ECO:0000256" key="5">
    <source>
        <dbReference type="ARBA" id="ARBA00022771"/>
    </source>
</evidence>
<dbReference type="Pfam" id="PF03737">
    <property type="entry name" value="RraA-like"/>
    <property type="match status" value="1"/>
</dbReference>
<dbReference type="GO" id="GO:0003677">
    <property type="term" value="F:DNA binding"/>
    <property type="evidence" value="ECO:0007669"/>
    <property type="project" value="InterPro"/>
</dbReference>
<proteinExistence type="predicted"/>
<accession>M4B5V3</accession>
<evidence type="ECO:0000313" key="14">
    <source>
        <dbReference type="EnsemblProtists" id="HpaP801653"/>
    </source>
</evidence>
<evidence type="ECO:0000256" key="9">
    <source>
        <dbReference type="PIRSR" id="PIRSR605493-1"/>
    </source>
</evidence>
<dbReference type="Proteomes" id="UP000011713">
    <property type="component" value="Unassembled WGS sequence"/>
</dbReference>
<dbReference type="HOGENOM" id="CLU_557367_0_0_1"/>
<reference evidence="14" key="2">
    <citation type="submission" date="2015-06" db="UniProtKB">
        <authorList>
            <consortium name="EnsemblProtists"/>
        </authorList>
    </citation>
    <scope>IDENTIFICATION</scope>
    <source>
        <strain evidence="14">Emoy2</strain>
    </source>
</reference>
<evidence type="ECO:0000256" key="4">
    <source>
        <dbReference type="ARBA" id="ARBA00022723"/>
    </source>
</evidence>
<dbReference type="STRING" id="559515.M4B5V3"/>
<dbReference type="GO" id="GO:0003729">
    <property type="term" value="F:mRNA binding"/>
    <property type="evidence" value="ECO:0007669"/>
    <property type="project" value="InterPro"/>
</dbReference>
<dbReference type="PROSITE" id="PS50102">
    <property type="entry name" value="RRM"/>
    <property type="match status" value="1"/>
</dbReference>
<feature type="domain" description="BED-type" evidence="13">
    <location>
        <begin position="3"/>
        <end position="65"/>
    </location>
</feature>
<evidence type="ECO:0000256" key="7">
    <source>
        <dbReference type="ARBA" id="ARBA00022884"/>
    </source>
</evidence>
<dbReference type="InterPro" id="IPR003656">
    <property type="entry name" value="Znf_BED"/>
</dbReference>
<dbReference type="Gene3D" id="3.50.30.40">
    <property type="entry name" value="Ribonuclease E inhibitor RraA/RraA-like"/>
    <property type="match status" value="1"/>
</dbReference>
<dbReference type="InterPro" id="IPR035979">
    <property type="entry name" value="RBD_domain_sf"/>
</dbReference>
<dbReference type="EMBL" id="JH598461">
    <property type="status" value="NOT_ANNOTATED_CDS"/>
    <property type="molecule type" value="Genomic_DNA"/>
</dbReference>
<dbReference type="PROSITE" id="PS50808">
    <property type="entry name" value="ZF_BED"/>
    <property type="match status" value="1"/>
</dbReference>
<dbReference type="SUPFAM" id="SSF89562">
    <property type="entry name" value="RraA-like"/>
    <property type="match status" value="1"/>
</dbReference>
<dbReference type="eggNOG" id="KOG0130">
    <property type="taxonomic scope" value="Eukaryota"/>
</dbReference>
<evidence type="ECO:0000256" key="1">
    <source>
        <dbReference type="ARBA" id="ARBA00004123"/>
    </source>
</evidence>
<dbReference type="InParanoid" id="M4B5V3"/>
<dbReference type="GO" id="GO:0005634">
    <property type="term" value="C:nucleus"/>
    <property type="evidence" value="ECO:0007669"/>
    <property type="project" value="UniProtKB-SubCell"/>
</dbReference>
<comment type="subcellular location">
    <subcellularLocation>
        <location evidence="2">Cytoplasm</location>
    </subcellularLocation>
    <subcellularLocation>
        <location evidence="1">Nucleus</location>
    </subcellularLocation>
</comment>
<dbReference type="InterPro" id="IPR033744">
    <property type="entry name" value="RRM_RBM8"/>
</dbReference>
<dbReference type="InterPro" id="IPR036704">
    <property type="entry name" value="RraA/RraA-like_sf"/>
</dbReference>
<evidence type="ECO:0000256" key="2">
    <source>
        <dbReference type="ARBA" id="ARBA00004496"/>
    </source>
</evidence>
<reference evidence="15" key="1">
    <citation type="journal article" date="2010" name="Science">
        <title>Signatures of adaptation to obligate biotrophy in the Hyaloperonospora arabidopsidis genome.</title>
        <authorList>
            <person name="Baxter L."/>
            <person name="Tripathy S."/>
            <person name="Ishaque N."/>
            <person name="Boot N."/>
            <person name="Cabral A."/>
            <person name="Kemen E."/>
            <person name="Thines M."/>
            <person name="Ah-Fong A."/>
            <person name="Anderson R."/>
            <person name="Badejoko W."/>
            <person name="Bittner-Eddy P."/>
            <person name="Boore J.L."/>
            <person name="Chibucos M.C."/>
            <person name="Coates M."/>
            <person name="Dehal P."/>
            <person name="Delehaunty K."/>
            <person name="Dong S."/>
            <person name="Downton P."/>
            <person name="Dumas B."/>
            <person name="Fabro G."/>
            <person name="Fronick C."/>
            <person name="Fuerstenberg S.I."/>
            <person name="Fulton L."/>
            <person name="Gaulin E."/>
            <person name="Govers F."/>
            <person name="Hughes L."/>
            <person name="Humphray S."/>
            <person name="Jiang R.H."/>
            <person name="Judelson H."/>
            <person name="Kamoun S."/>
            <person name="Kyung K."/>
            <person name="Meijer H."/>
            <person name="Minx P."/>
            <person name="Morris P."/>
            <person name="Nelson J."/>
            <person name="Phuntumart V."/>
            <person name="Qutob D."/>
            <person name="Rehmany A."/>
            <person name="Rougon-Cardoso A."/>
            <person name="Ryden P."/>
            <person name="Torto-Alalibo T."/>
            <person name="Studholme D."/>
            <person name="Wang Y."/>
            <person name="Win J."/>
            <person name="Wood J."/>
            <person name="Clifton S.W."/>
            <person name="Rogers J."/>
            <person name="Van den Ackerveken G."/>
            <person name="Jones J.D."/>
            <person name="McDowell J.M."/>
            <person name="Beynon J."/>
            <person name="Tyler B.M."/>
        </authorList>
    </citation>
    <scope>NUCLEOTIDE SEQUENCE [LARGE SCALE GENOMIC DNA]</scope>
    <source>
        <strain evidence="15">Emoy2</strain>
    </source>
</reference>
<evidence type="ECO:0000256" key="11">
    <source>
        <dbReference type="PROSITE-ProRule" id="PRU00176"/>
    </source>
</evidence>
<feature type="binding site" evidence="9">
    <location>
        <begin position="240"/>
        <end position="243"/>
    </location>
    <ligand>
        <name>substrate</name>
    </ligand>
</feature>
<dbReference type="PANTHER" id="PTHR45894">
    <property type="entry name" value="RNA-BINDING PROTEIN 8A"/>
    <property type="match status" value="1"/>
</dbReference>
<dbReference type="GO" id="GO:0008270">
    <property type="term" value="F:zinc ion binding"/>
    <property type="evidence" value="ECO:0007669"/>
    <property type="project" value="UniProtKB-KW"/>
</dbReference>
<dbReference type="GO" id="GO:0005737">
    <property type="term" value="C:cytoplasm"/>
    <property type="evidence" value="ECO:0007669"/>
    <property type="project" value="UniProtKB-SubCell"/>
</dbReference>
<dbReference type="CDD" id="cd12324">
    <property type="entry name" value="RRM_RBM8"/>
    <property type="match status" value="1"/>
</dbReference>
<dbReference type="InterPro" id="IPR008111">
    <property type="entry name" value="RNA-bd_8"/>
</dbReference>
<evidence type="ECO:0000313" key="15">
    <source>
        <dbReference type="Proteomes" id="UP000011713"/>
    </source>
</evidence>
<evidence type="ECO:0000256" key="6">
    <source>
        <dbReference type="ARBA" id="ARBA00022833"/>
    </source>
</evidence>
<name>M4B5V3_HYAAE</name>
<keyword evidence="6" id="KW-0862">Zinc</keyword>
<dbReference type="Pfam" id="PF00076">
    <property type="entry name" value="RRM_1"/>
    <property type="match status" value="1"/>
</dbReference>
<dbReference type="InterPro" id="IPR012677">
    <property type="entry name" value="Nucleotide-bd_a/b_plait_sf"/>
</dbReference>
<keyword evidence="3" id="KW-0963">Cytoplasm</keyword>
<dbReference type="AlphaFoldDB" id="M4B5V3"/>
<evidence type="ECO:0008006" key="16">
    <source>
        <dbReference type="Google" id="ProtNLM"/>
    </source>
</evidence>
<dbReference type="SUPFAM" id="SSF54928">
    <property type="entry name" value="RNA-binding domain, RBD"/>
    <property type="match status" value="1"/>
</dbReference>
<dbReference type="GO" id="GO:0006396">
    <property type="term" value="P:RNA processing"/>
    <property type="evidence" value="ECO:0007669"/>
    <property type="project" value="InterPro"/>
</dbReference>
<keyword evidence="5 10" id="KW-0863">Zinc-finger</keyword>
<evidence type="ECO:0000259" key="13">
    <source>
        <dbReference type="PROSITE" id="PS50808"/>
    </source>
</evidence>
<evidence type="ECO:0000256" key="10">
    <source>
        <dbReference type="PROSITE-ProRule" id="PRU00027"/>
    </source>
</evidence>
<dbReference type="EnsemblProtists" id="HpaT801653">
    <property type="protein sequence ID" value="HpaP801653"/>
    <property type="gene ID" value="HpaG801653"/>
</dbReference>
<keyword evidence="4" id="KW-0479">Metal-binding</keyword>
<evidence type="ECO:0000259" key="12">
    <source>
        <dbReference type="PROSITE" id="PS50102"/>
    </source>
</evidence>
<organism evidence="14 15">
    <name type="scientific">Hyaloperonospora arabidopsidis (strain Emoy2)</name>
    <name type="common">Downy mildew agent</name>
    <name type="synonym">Peronospora arabidopsidis</name>
    <dbReference type="NCBI Taxonomy" id="559515"/>
    <lineage>
        <taxon>Eukaryota</taxon>
        <taxon>Sar</taxon>
        <taxon>Stramenopiles</taxon>
        <taxon>Oomycota</taxon>
        <taxon>Peronosporomycetes</taxon>
        <taxon>Peronosporales</taxon>
        <taxon>Peronosporaceae</taxon>
        <taxon>Hyaloperonospora</taxon>
    </lineage>
</organism>
<feature type="binding site" evidence="9">
    <location>
        <position position="262"/>
    </location>
    <ligand>
        <name>substrate</name>
    </ligand>
</feature>
<protein>
    <recommendedName>
        <fullName evidence="16">RRM domain-containing protein</fullName>
    </recommendedName>
</protein>
<keyword evidence="8" id="KW-0539">Nucleus</keyword>
<dbReference type="SMART" id="SM00360">
    <property type="entry name" value="RRM"/>
    <property type="match status" value="1"/>
</dbReference>
<dbReference type="InterPro" id="IPR005493">
    <property type="entry name" value="RraA/RraA-like"/>
</dbReference>
<evidence type="ECO:0000256" key="8">
    <source>
        <dbReference type="ARBA" id="ARBA00023242"/>
    </source>
</evidence>
<dbReference type="InterPro" id="IPR000504">
    <property type="entry name" value="RRM_dom"/>
</dbReference>